<dbReference type="EMBL" id="BARV01032435">
    <property type="protein sequence ID" value="GAI34181.1"/>
    <property type="molecule type" value="Genomic_DNA"/>
</dbReference>
<feature type="non-terminal residue" evidence="1">
    <location>
        <position position="1"/>
    </location>
</feature>
<sequence>LAFGDKGYYSEGNRAYNGGHLAAYGIKAEKFSLTIPGYEKSHKTSAC</sequence>
<comment type="caution">
    <text evidence="1">The sequence shown here is derived from an EMBL/GenBank/DDBJ whole genome shotgun (WGS) entry which is preliminary data.</text>
</comment>
<proteinExistence type="predicted"/>
<reference evidence="1" key="1">
    <citation type="journal article" date="2014" name="Front. Microbiol.">
        <title>High frequency of phylogenetically diverse reductive dehalogenase-homologous genes in deep subseafloor sedimentary metagenomes.</title>
        <authorList>
            <person name="Kawai M."/>
            <person name="Futagami T."/>
            <person name="Toyoda A."/>
            <person name="Takaki Y."/>
            <person name="Nishi S."/>
            <person name="Hori S."/>
            <person name="Arai W."/>
            <person name="Tsubouchi T."/>
            <person name="Morono Y."/>
            <person name="Uchiyama I."/>
            <person name="Ito T."/>
            <person name="Fujiyama A."/>
            <person name="Inagaki F."/>
            <person name="Takami H."/>
        </authorList>
    </citation>
    <scope>NUCLEOTIDE SEQUENCE</scope>
    <source>
        <strain evidence="1">Expedition CK06-06</strain>
    </source>
</reference>
<gene>
    <name evidence="1" type="ORF">S06H3_51146</name>
</gene>
<accession>X1NVD1</accession>
<organism evidence="1">
    <name type="scientific">marine sediment metagenome</name>
    <dbReference type="NCBI Taxonomy" id="412755"/>
    <lineage>
        <taxon>unclassified sequences</taxon>
        <taxon>metagenomes</taxon>
        <taxon>ecological metagenomes</taxon>
    </lineage>
</organism>
<dbReference type="AlphaFoldDB" id="X1NVD1"/>
<protein>
    <submittedName>
        <fullName evidence="1">Uncharacterized protein</fullName>
    </submittedName>
</protein>
<evidence type="ECO:0000313" key="1">
    <source>
        <dbReference type="EMBL" id="GAI34181.1"/>
    </source>
</evidence>
<name>X1NVD1_9ZZZZ</name>